<comment type="caution">
    <text evidence="1">The sequence shown here is derived from an EMBL/GenBank/DDBJ whole genome shotgun (WGS) entry which is preliminary data.</text>
</comment>
<sequence length="298" mass="32389">MPEPTVLRTVLADYPHTTTLKSGEIGSDRVRLDFRTVSPIHRAFAPMVRDEAYDISELAIVTALQAIAYGRPVVLLPAVVASRFQRGCLIAHASRPVAPQDLAGRRIGVRAFTQTTGMWVRAHLAEDYGIAPQDIRWSTREGAHVAEYADPGFVEHDGSQASLLDLLREGRIDATILGNDLPGTDEFVPVVPDAAARDERWWRQHGFMPVNHMVVAGESACRGDAAAVREAYALLHRADAAVVRRDGAPRPTLFGFEALRGPIGTVIDACLAQGLLPRRLGVDEVFGPARDVLGHTAD</sequence>
<dbReference type="Gene3D" id="3.40.190.10">
    <property type="entry name" value="Periplasmic binding protein-like II"/>
    <property type="match status" value="1"/>
</dbReference>
<evidence type="ECO:0000313" key="1">
    <source>
        <dbReference type="EMBL" id="GHH77198.1"/>
    </source>
</evidence>
<protein>
    <recommendedName>
        <fullName evidence="3">4,5-dihydroxyphthalate decarboxylase</fullName>
    </recommendedName>
</protein>
<evidence type="ECO:0008006" key="3">
    <source>
        <dbReference type="Google" id="ProtNLM"/>
    </source>
</evidence>
<dbReference type="Proteomes" id="UP000603708">
    <property type="component" value="Unassembled WGS sequence"/>
</dbReference>
<dbReference type="EMBL" id="BNCD01000006">
    <property type="protein sequence ID" value="GHH77198.1"/>
    <property type="molecule type" value="Genomic_DNA"/>
</dbReference>
<reference evidence="1" key="2">
    <citation type="submission" date="2020-09" db="EMBL/GenBank/DDBJ databases">
        <authorList>
            <person name="Sun Q."/>
            <person name="Ohkuma M."/>
        </authorList>
    </citation>
    <scope>NUCLEOTIDE SEQUENCE</scope>
    <source>
        <strain evidence="1">JCM 5069</strain>
    </source>
</reference>
<dbReference type="AlphaFoldDB" id="A0A919G312"/>
<gene>
    <name evidence="1" type="ORF">GCM10018793_24670</name>
</gene>
<proteinExistence type="predicted"/>
<dbReference type="RefSeq" id="WP_189931095.1">
    <property type="nucleotide sequence ID" value="NZ_BNCD01000006.1"/>
</dbReference>
<name>A0A919G312_9ACTN</name>
<accession>A0A919G312</accession>
<dbReference type="SUPFAM" id="SSF53850">
    <property type="entry name" value="Periplasmic binding protein-like II"/>
    <property type="match status" value="1"/>
</dbReference>
<reference evidence="1" key="1">
    <citation type="journal article" date="2014" name="Int. J. Syst. Evol. Microbiol.">
        <title>Complete genome sequence of Corynebacterium casei LMG S-19264T (=DSM 44701T), isolated from a smear-ripened cheese.</title>
        <authorList>
            <consortium name="US DOE Joint Genome Institute (JGI-PGF)"/>
            <person name="Walter F."/>
            <person name="Albersmeier A."/>
            <person name="Kalinowski J."/>
            <person name="Ruckert C."/>
        </authorList>
    </citation>
    <scope>NUCLEOTIDE SEQUENCE</scope>
    <source>
        <strain evidence="1">JCM 5069</strain>
    </source>
</reference>
<keyword evidence="2" id="KW-1185">Reference proteome</keyword>
<evidence type="ECO:0000313" key="2">
    <source>
        <dbReference type="Proteomes" id="UP000603708"/>
    </source>
</evidence>
<organism evidence="1 2">
    <name type="scientific">Streptomyces sulfonofaciens</name>
    <dbReference type="NCBI Taxonomy" id="68272"/>
    <lineage>
        <taxon>Bacteria</taxon>
        <taxon>Bacillati</taxon>
        <taxon>Actinomycetota</taxon>
        <taxon>Actinomycetes</taxon>
        <taxon>Kitasatosporales</taxon>
        <taxon>Streptomycetaceae</taxon>
        <taxon>Streptomyces</taxon>
    </lineage>
</organism>